<dbReference type="PANTHER" id="PTHR44858">
    <property type="entry name" value="TETRATRICOPEPTIDE REPEAT PROTEIN 6"/>
    <property type="match status" value="1"/>
</dbReference>
<dbReference type="STRING" id="1121922.GCA_000428905_03605"/>
<dbReference type="EMBL" id="BAEQ01000054">
    <property type="protein sequence ID" value="GAC30208.1"/>
    <property type="molecule type" value="Genomic_DNA"/>
</dbReference>
<dbReference type="SMART" id="SM00028">
    <property type="entry name" value="TPR"/>
    <property type="match status" value="2"/>
</dbReference>
<keyword evidence="2 3" id="KW-0802">TPR repeat</keyword>
<dbReference type="InterPro" id="IPR019734">
    <property type="entry name" value="TPR_rpt"/>
</dbReference>
<evidence type="ECO:0000256" key="5">
    <source>
        <dbReference type="SAM" id="SignalP"/>
    </source>
</evidence>
<dbReference type="RefSeq" id="WP_006014018.1">
    <property type="nucleotide sequence ID" value="NZ_AUAV01000024.1"/>
</dbReference>
<accession>K6ZMU5</accession>
<comment type="caution">
    <text evidence="6">The sequence shown here is derived from an EMBL/GenBank/DDBJ whole genome shotgun (WGS) entry which is preliminary data.</text>
</comment>
<proteinExistence type="predicted"/>
<dbReference type="OrthoDB" id="255821at2"/>
<feature type="signal peptide" evidence="5">
    <location>
        <begin position="1"/>
        <end position="23"/>
    </location>
</feature>
<dbReference type="InterPro" id="IPR050498">
    <property type="entry name" value="Ycf3"/>
</dbReference>
<name>K6ZMU5_9ALTE</name>
<protein>
    <submittedName>
        <fullName evidence="6">Uncharacterized protein</fullName>
    </submittedName>
</protein>
<reference evidence="7" key="1">
    <citation type="journal article" date="2014" name="Environ. Microbiol.">
        <title>Comparative genomics of the marine bacterial genus Glaciecola reveals the high degree of genomic diversity and genomic characteristic for cold adaptation.</title>
        <authorList>
            <person name="Qin Q.L."/>
            <person name="Xie B.B."/>
            <person name="Yu Y."/>
            <person name="Shu Y.L."/>
            <person name="Rong J.C."/>
            <person name="Zhang Y.J."/>
            <person name="Zhao D.L."/>
            <person name="Chen X.L."/>
            <person name="Zhang X.Y."/>
            <person name="Chen B."/>
            <person name="Zhou B.C."/>
            <person name="Zhang Y.Z."/>
        </authorList>
    </citation>
    <scope>NUCLEOTIDE SEQUENCE [LARGE SCALE GENOMIC DNA]</scope>
    <source>
        <strain evidence="7">ACAM 615</strain>
    </source>
</reference>
<keyword evidence="7" id="KW-1185">Reference proteome</keyword>
<evidence type="ECO:0000256" key="1">
    <source>
        <dbReference type="ARBA" id="ARBA00022737"/>
    </source>
</evidence>
<feature type="repeat" description="TPR" evidence="3">
    <location>
        <begin position="185"/>
        <end position="218"/>
    </location>
</feature>
<dbReference type="PANTHER" id="PTHR44858:SF1">
    <property type="entry name" value="UDP-N-ACETYLGLUCOSAMINE--PEPTIDE N-ACETYLGLUCOSAMINYLTRANSFERASE SPINDLY-RELATED"/>
    <property type="match status" value="1"/>
</dbReference>
<evidence type="ECO:0000313" key="6">
    <source>
        <dbReference type="EMBL" id="GAC30208.1"/>
    </source>
</evidence>
<sequence length="292" mass="32142">MILNKAKLRLLVLVFAFSTILSGCSSLPSLPGFSGPDAESTQHAETASGHTEKADEASLSGDADTVDAVQIALELTPEELEEQALALQARGLMGTVNAFKLDKQNQANLNSSQLRRVQSAINQLANGEPDKALVEVQRVIDDPDFKASPNTAVWVLRGDILLAKEENEKAISDYQTALKLVASNYQAHNRLGAIYRDAGKFDLAKAHYNQAIDAWPGNANSYRNRGILNDLYVGDKIAALADYKIYKALLDLQIQRIVSPVKSLRKEQKLTSLWIMDIQRQIEVLQREQTNG</sequence>
<dbReference type="Gene3D" id="1.25.40.10">
    <property type="entry name" value="Tetratricopeptide repeat domain"/>
    <property type="match status" value="1"/>
</dbReference>
<keyword evidence="5" id="KW-0732">Signal</keyword>
<dbReference type="PROSITE" id="PS51257">
    <property type="entry name" value="PROKAR_LIPOPROTEIN"/>
    <property type="match status" value="1"/>
</dbReference>
<keyword evidence="1" id="KW-0677">Repeat</keyword>
<dbReference type="AlphaFoldDB" id="K6ZMU5"/>
<dbReference type="Proteomes" id="UP000006251">
    <property type="component" value="Unassembled WGS sequence"/>
</dbReference>
<feature type="repeat" description="TPR" evidence="3">
    <location>
        <begin position="151"/>
        <end position="184"/>
    </location>
</feature>
<evidence type="ECO:0000256" key="3">
    <source>
        <dbReference type="PROSITE-ProRule" id="PRU00339"/>
    </source>
</evidence>
<feature type="chain" id="PRO_5003898484" evidence="5">
    <location>
        <begin position="24"/>
        <end position="292"/>
    </location>
</feature>
<feature type="region of interest" description="Disordered" evidence="4">
    <location>
        <begin position="33"/>
        <end position="61"/>
    </location>
</feature>
<evidence type="ECO:0000256" key="2">
    <source>
        <dbReference type="ARBA" id="ARBA00022803"/>
    </source>
</evidence>
<feature type="compositionally biased region" description="Polar residues" evidence="4">
    <location>
        <begin position="39"/>
        <end position="49"/>
    </location>
</feature>
<dbReference type="InterPro" id="IPR011990">
    <property type="entry name" value="TPR-like_helical_dom_sf"/>
</dbReference>
<gene>
    <name evidence="6" type="ORF">GPAL_3360</name>
</gene>
<dbReference type="Pfam" id="PF13432">
    <property type="entry name" value="TPR_16"/>
    <property type="match status" value="1"/>
</dbReference>
<dbReference type="SUPFAM" id="SSF48452">
    <property type="entry name" value="TPR-like"/>
    <property type="match status" value="1"/>
</dbReference>
<dbReference type="PROSITE" id="PS50005">
    <property type="entry name" value="TPR"/>
    <property type="match status" value="2"/>
</dbReference>
<evidence type="ECO:0000256" key="4">
    <source>
        <dbReference type="SAM" id="MobiDB-lite"/>
    </source>
</evidence>
<evidence type="ECO:0000313" key="7">
    <source>
        <dbReference type="Proteomes" id="UP000006251"/>
    </source>
</evidence>
<organism evidence="6 7">
    <name type="scientific">Brumicola pallidula DSM 14239 = ACAM 615</name>
    <dbReference type="NCBI Taxonomy" id="1121922"/>
    <lineage>
        <taxon>Bacteria</taxon>
        <taxon>Pseudomonadati</taxon>
        <taxon>Pseudomonadota</taxon>
        <taxon>Gammaproteobacteria</taxon>
        <taxon>Alteromonadales</taxon>
        <taxon>Alteromonadaceae</taxon>
        <taxon>Brumicola</taxon>
    </lineage>
</organism>